<proteinExistence type="predicted"/>
<accession>A0AAP5I421</accession>
<feature type="chain" id="PRO_5042917487" evidence="1">
    <location>
        <begin position="35"/>
        <end position="182"/>
    </location>
</feature>
<evidence type="ECO:0000256" key="1">
    <source>
        <dbReference type="SAM" id="SignalP"/>
    </source>
</evidence>
<gene>
    <name evidence="2" type="ORF">G7B40_007135</name>
</gene>
<dbReference type="EMBL" id="JAALHA020000002">
    <property type="protein sequence ID" value="MDR9894346.1"/>
    <property type="molecule type" value="Genomic_DNA"/>
</dbReference>
<reference evidence="3" key="1">
    <citation type="journal article" date="2021" name="Science">
        <title>Hunting the eagle killer: A cyanobacterial neurotoxin causes vacuolar myelinopathy.</title>
        <authorList>
            <person name="Breinlinger S."/>
            <person name="Phillips T.J."/>
            <person name="Haram B.N."/>
            <person name="Mares J."/>
            <person name="Martinez Yerena J.A."/>
            <person name="Hrouzek P."/>
            <person name="Sobotka R."/>
            <person name="Henderson W.M."/>
            <person name="Schmieder P."/>
            <person name="Williams S.M."/>
            <person name="Lauderdale J.D."/>
            <person name="Wilde H.D."/>
            <person name="Gerrin W."/>
            <person name="Kust A."/>
            <person name="Washington J.W."/>
            <person name="Wagner C."/>
            <person name="Geier B."/>
            <person name="Liebeke M."/>
            <person name="Enke H."/>
            <person name="Niedermeyer T.H.J."/>
            <person name="Wilde S.B."/>
        </authorList>
    </citation>
    <scope>NUCLEOTIDE SEQUENCE [LARGE SCALE GENOMIC DNA]</scope>
    <source>
        <strain evidence="3">Thurmond2011</strain>
    </source>
</reference>
<evidence type="ECO:0000313" key="3">
    <source>
        <dbReference type="Proteomes" id="UP000667802"/>
    </source>
</evidence>
<keyword evidence="1" id="KW-0732">Signal</keyword>
<comment type="caution">
    <text evidence="2">The sequence shown here is derived from an EMBL/GenBank/DDBJ whole genome shotgun (WGS) entry which is preliminary data.</text>
</comment>
<keyword evidence="3" id="KW-1185">Reference proteome</keyword>
<sequence length="182" mass="19467">MLKKVVHLKILKSLVGVLGVGCLIASFTASPAYSQTYSQNKPKVQSQYRIIPSNGYESVPSARPSTINTAPNARVLNSTGHGIRTVPHSRGLDSRGYYRARPTPSSEIFGSTSEINNIGGDVTYPYGSRVYHNGVVQTPSGQLVPPAVSTDHGNGTKTFYYPDGSRIDTNGSKIPSTGVLIK</sequence>
<protein>
    <submittedName>
        <fullName evidence="2">Uncharacterized protein</fullName>
    </submittedName>
</protein>
<feature type="signal peptide" evidence="1">
    <location>
        <begin position="1"/>
        <end position="34"/>
    </location>
</feature>
<dbReference type="RefSeq" id="WP_208344879.1">
    <property type="nucleotide sequence ID" value="NZ_CAWQFN010000549.1"/>
</dbReference>
<organism evidence="2 3">
    <name type="scientific">Aetokthonos hydrillicola Thurmond2011</name>
    <dbReference type="NCBI Taxonomy" id="2712845"/>
    <lineage>
        <taxon>Bacteria</taxon>
        <taxon>Bacillati</taxon>
        <taxon>Cyanobacteriota</taxon>
        <taxon>Cyanophyceae</taxon>
        <taxon>Nostocales</taxon>
        <taxon>Hapalosiphonaceae</taxon>
        <taxon>Aetokthonos</taxon>
    </lineage>
</organism>
<name>A0AAP5I421_9CYAN</name>
<dbReference type="Proteomes" id="UP000667802">
    <property type="component" value="Unassembled WGS sequence"/>
</dbReference>
<dbReference type="AlphaFoldDB" id="A0AAP5I421"/>
<evidence type="ECO:0000313" key="2">
    <source>
        <dbReference type="EMBL" id="MDR9894346.1"/>
    </source>
</evidence>